<dbReference type="EMBL" id="QEAP01000143">
    <property type="protein sequence ID" value="TPX74119.1"/>
    <property type="molecule type" value="Genomic_DNA"/>
</dbReference>
<evidence type="ECO:0000313" key="5">
    <source>
        <dbReference type="EMBL" id="TPX74119.1"/>
    </source>
</evidence>
<evidence type="ECO:0000259" key="4">
    <source>
        <dbReference type="Pfam" id="PF21666"/>
    </source>
</evidence>
<protein>
    <submittedName>
        <fullName evidence="5">Uncharacterized protein</fullName>
    </submittedName>
</protein>
<dbReference type="Pfam" id="PF21666">
    <property type="entry name" value="DUF4246_N"/>
    <property type="match status" value="1"/>
</dbReference>
<dbReference type="Proteomes" id="UP000320333">
    <property type="component" value="Unassembled WGS sequence"/>
</dbReference>
<keyword evidence="6" id="KW-1185">Reference proteome</keyword>
<proteinExistence type="predicted"/>
<feature type="domain" description="DUF4246" evidence="3">
    <location>
        <begin position="136"/>
        <end position="575"/>
    </location>
</feature>
<reference evidence="5 6" key="1">
    <citation type="journal article" date="2019" name="Sci. Rep.">
        <title>Comparative genomics of chytrid fungi reveal insights into the obligate biotrophic and pathogenic lifestyle of Synchytrium endobioticum.</title>
        <authorList>
            <person name="van de Vossenberg B.T.L.H."/>
            <person name="Warris S."/>
            <person name="Nguyen H.D.T."/>
            <person name="van Gent-Pelzer M.P.E."/>
            <person name="Joly D.L."/>
            <person name="van de Geest H.C."/>
            <person name="Bonants P.J.M."/>
            <person name="Smith D.S."/>
            <person name="Levesque C.A."/>
            <person name="van der Lee T.A.J."/>
        </authorList>
    </citation>
    <scope>NUCLEOTIDE SEQUENCE [LARGE SCALE GENOMIC DNA]</scope>
    <source>
        <strain evidence="5 6">CBS 675.73</strain>
    </source>
</reference>
<comment type="caution">
    <text evidence="5">The sequence shown here is derived from an EMBL/GenBank/DDBJ whole genome shotgun (WGS) entry which is preliminary data.</text>
</comment>
<dbReference type="PANTHER" id="PTHR33119:SF1">
    <property type="entry name" value="FE2OG DIOXYGENASE DOMAIN-CONTAINING PROTEIN"/>
    <property type="match status" value="1"/>
</dbReference>
<gene>
    <name evidence="5" type="ORF">CcCBS67573_g04614</name>
</gene>
<dbReference type="Pfam" id="PF10283">
    <property type="entry name" value="zf-CCHH"/>
    <property type="match status" value="1"/>
</dbReference>
<dbReference type="STRING" id="246404.A0A507FCQ0"/>
<dbReference type="AlphaFoldDB" id="A0A507FCQ0"/>
<dbReference type="InterPro" id="IPR025340">
    <property type="entry name" value="DUF4246"/>
</dbReference>
<feature type="domain" description="DUF4246" evidence="4">
    <location>
        <begin position="54"/>
        <end position="97"/>
    </location>
</feature>
<evidence type="ECO:0000256" key="1">
    <source>
        <dbReference type="SAM" id="MobiDB-lite"/>
    </source>
</evidence>
<organism evidence="5 6">
    <name type="scientific">Chytriomyces confervae</name>
    <dbReference type="NCBI Taxonomy" id="246404"/>
    <lineage>
        <taxon>Eukaryota</taxon>
        <taxon>Fungi</taxon>
        <taxon>Fungi incertae sedis</taxon>
        <taxon>Chytridiomycota</taxon>
        <taxon>Chytridiomycota incertae sedis</taxon>
        <taxon>Chytridiomycetes</taxon>
        <taxon>Chytridiales</taxon>
        <taxon>Chytriomycetaceae</taxon>
        <taxon>Chytriomyces</taxon>
    </lineage>
</organism>
<name>A0A507FCQ0_9FUNG</name>
<dbReference type="InterPro" id="IPR049192">
    <property type="entry name" value="DUF4246_C"/>
</dbReference>
<evidence type="ECO:0000259" key="3">
    <source>
        <dbReference type="Pfam" id="PF14033"/>
    </source>
</evidence>
<dbReference type="Pfam" id="PF14033">
    <property type="entry name" value="DUF4246"/>
    <property type="match status" value="1"/>
</dbReference>
<dbReference type="PANTHER" id="PTHR33119">
    <property type="entry name" value="IFI3P"/>
    <property type="match status" value="1"/>
</dbReference>
<sequence>MSQAEKPPCKYGLGCYRKNPAHFEEFSHPQPSTAADIASGAAMFTPSNPKPEFRYKMLPIYTFRETLYLRVLNEILIKPDWLTKLHNKEILSKWKTETRGALRKLIDASGISGADPLPAAEDVIPHVTDGTFIAQSIDFLFQELNYIAEHGLVVTKDEAIIAPTSSHGVYMSDNLISTELVAQLALHAAQLEQESLQKKKWHEGSNEQVLDLVHPSDYPLVYGSSKQRRNPLSPLGLNTIKPPEGMRSSARQRFGASPDDVSQKFQWLPSEFKVDAETGKVTIRSYINNLHRTKHAALYNDISQIFEHMVPMFELALGSFSSDSITRIPNSMDNAKYQVEQDEWLIDEFMIRKYGSGVDLKDEELRDKAGNADDYYDFCDEVHSGSDRPAYMPGLPAKFVKEEHGSRVTPMKLGGKSVQVIVKMATIHLSPEKPEYGGGSWHLEGMENEAIAATGIVYYGMSNITSSRLTFRSVFNTDEGSLFEYGQSDFGGLEKVFGFKNESSDNTQICGQIEARERRSIVFPNFLHHKVEPFELVDKSKPGFRKILAFFVVHPDFRVYSTHDVGIQQVDWAADELFALAFGKKLPLEIVRLIAEYSGATFSGDDALKFAHELSEERKNTPKDGYANVQKIYLCEH</sequence>
<evidence type="ECO:0000313" key="6">
    <source>
        <dbReference type="Proteomes" id="UP000320333"/>
    </source>
</evidence>
<feature type="domain" description="PBZ-type" evidence="2">
    <location>
        <begin position="6"/>
        <end position="30"/>
    </location>
</feature>
<feature type="region of interest" description="Disordered" evidence="1">
    <location>
        <begin position="232"/>
        <end position="255"/>
    </location>
</feature>
<dbReference type="InterPro" id="IPR049207">
    <property type="entry name" value="DUF4246_N"/>
</dbReference>
<dbReference type="InterPro" id="IPR019406">
    <property type="entry name" value="APLF_PBZ"/>
</dbReference>
<accession>A0A507FCQ0</accession>
<dbReference type="OrthoDB" id="415532at2759"/>
<evidence type="ECO:0000259" key="2">
    <source>
        <dbReference type="Pfam" id="PF10283"/>
    </source>
</evidence>